<keyword evidence="2" id="KW-1185">Reference proteome</keyword>
<protein>
    <submittedName>
        <fullName evidence="1">Uncharacterized protein</fullName>
    </submittedName>
</protein>
<comment type="caution">
    <text evidence="1">The sequence shown here is derived from an EMBL/GenBank/DDBJ whole genome shotgun (WGS) entry which is preliminary data.</text>
</comment>
<gene>
    <name evidence="1" type="ORF">KQ910_19355</name>
</gene>
<dbReference type="RefSeq" id="WP_216964349.1">
    <property type="nucleotide sequence ID" value="NZ_JAHOPB010000002.1"/>
</dbReference>
<organism evidence="1 2">
    <name type="scientific">Reyranella humidisoli</name>
    <dbReference type="NCBI Taxonomy" id="2849149"/>
    <lineage>
        <taxon>Bacteria</taxon>
        <taxon>Pseudomonadati</taxon>
        <taxon>Pseudomonadota</taxon>
        <taxon>Alphaproteobacteria</taxon>
        <taxon>Hyphomicrobiales</taxon>
        <taxon>Reyranellaceae</taxon>
        <taxon>Reyranella</taxon>
    </lineage>
</organism>
<dbReference type="EMBL" id="JAHOPB010000002">
    <property type="protein sequence ID" value="MBU8875938.1"/>
    <property type="molecule type" value="Genomic_DNA"/>
</dbReference>
<evidence type="ECO:0000313" key="2">
    <source>
        <dbReference type="Proteomes" id="UP000727907"/>
    </source>
</evidence>
<reference evidence="1 2" key="1">
    <citation type="submission" date="2021-06" db="EMBL/GenBank/DDBJ databases">
        <authorList>
            <person name="Lee D.H."/>
        </authorList>
    </citation>
    <scope>NUCLEOTIDE SEQUENCE [LARGE SCALE GENOMIC DNA]</scope>
    <source>
        <strain evidence="1 2">MMS21-HV4-11</strain>
    </source>
</reference>
<accession>A0ABS6INQ0</accession>
<proteinExistence type="predicted"/>
<sequence length="81" mass="9024">MDYQVVHPANADLLMVEGSWPTPARPIRAAFLESEDGKKSPNATPRFILFQDGKIVLTVTGNGGWKDRMWPRIQEVTATKA</sequence>
<dbReference type="Proteomes" id="UP000727907">
    <property type="component" value="Unassembled WGS sequence"/>
</dbReference>
<name>A0ABS6INQ0_9HYPH</name>
<evidence type="ECO:0000313" key="1">
    <source>
        <dbReference type="EMBL" id="MBU8875938.1"/>
    </source>
</evidence>